<evidence type="ECO:0000256" key="10">
    <source>
        <dbReference type="ARBA" id="ARBA00032317"/>
    </source>
</evidence>
<feature type="domain" description="Condensation" evidence="12">
    <location>
        <begin position="34"/>
        <end position="162"/>
    </location>
</feature>
<dbReference type="Pfam" id="PF00668">
    <property type="entry name" value="Condensation"/>
    <property type="match status" value="1"/>
</dbReference>
<keyword evidence="7" id="KW-0808">Transferase</keyword>
<dbReference type="Gene3D" id="3.30.559.30">
    <property type="entry name" value="Nonribosomal peptide synthetase, condensation domain"/>
    <property type="match status" value="1"/>
</dbReference>
<evidence type="ECO:0000256" key="11">
    <source>
        <dbReference type="ARBA" id="ARBA00033407"/>
    </source>
</evidence>
<evidence type="ECO:0000256" key="2">
    <source>
        <dbReference type="ARBA" id="ARBA00000625"/>
    </source>
</evidence>
<geneLocation type="plasmid" evidence="15">
    <name>pne1b</name>
</geneLocation>
<organism evidence="14 15">
    <name type="scientific">Pantoea cypripedii</name>
    <name type="common">Pectobacterium cypripedii</name>
    <name type="synonym">Erwinia cypripedii</name>
    <dbReference type="NCBI Taxonomy" id="55209"/>
    <lineage>
        <taxon>Bacteria</taxon>
        <taxon>Pseudomonadati</taxon>
        <taxon>Pseudomonadota</taxon>
        <taxon>Gammaproteobacteria</taxon>
        <taxon>Enterobacterales</taxon>
        <taxon>Erwiniaceae</taxon>
        <taxon>Pantoea</taxon>
    </lineage>
</organism>
<protein>
    <recommendedName>
        <fullName evidence="6">Phthiocerol/phthiodiolone dimycocerosyl transferase</fullName>
        <ecNumber evidence="5">2.3.1.282</ecNumber>
    </recommendedName>
    <alternativeName>
        <fullName evidence="11">Acyltransferase PapA5</fullName>
    </alternativeName>
    <alternativeName>
        <fullName evidence="9">Phthiocerol/phthiodiolone O-acyltransferase</fullName>
    </alternativeName>
    <alternativeName>
        <fullName evidence="10">Polyketide synthase-associated protein A5</fullName>
    </alternativeName>
</protein>
<dbReference type="RefSeq" id="WP_208718327.1">
    <property type="nucleotide sequence ID" value="NZ_CP024770.1"/>
</dbReference>
<dbReference type="EMBL" id="CP024770">
    <property type="protein sequence ID" value="QGY32440.1"/>
    <property type="molecule type" value="Genomic_DNA"/>
</dbReference>
<evidence type="ECO:0000256" key="9">
    <source>
        <dbReference type="ARBA" id="ARBA00030465"/>
    </source>
</evidence>
<evidence type="ECO:0000259" key="12">
    <source>
        <dbReference type="Pfam" id="PF00668"/>
    </source>
</evidence>
<dbReference type="InterPro" id="IPR023213">
    <property type="entry name" value="CAT-like_dom_sf"/>
</dbReference>
<evidence type="ECO:0000256" key="6">
    <source>
        <dbReference type="ARBA" id="ARBA00013449"/>
    </source>
</evidence>
<comment type="catalytic activity">
    <reaction evidence="3">
        <text>2 a mycocerosyl-[mycocerosic acid synthase] + a phthiodiolone = a dimycocerosyl phthiodiolone + 2 holo-[mycocerosic acid synthase].</text>
        <dbReference type="EC" id="2.3.1.282"/>
    </reaction>
</comment>
<feature type="domain" description="Phthiocerol/phthiodiolone dimycocerosyl transferase C-terminal" evidence="13">
    <location>
        <begin position="205"/>
        <end position="348"/>
    </location>
</feature>
<evidence type="ECO:0000259" key="13">
    <source>
        <dbReference type="Pfam" id="PF16911"/>
    </source>
</evidence>
<keyword evidence="8" id="KW-0012">Acyltransferase</keyword>
<sequence length="416" mass="46552">MENTSQNETTLRPLGALESYAWHIDTTSPKHFTVSAEINGVTRLDDWSSALKKVQSRHPLINARVDADSDNRLYFFHDQTIEIPLRIARLNKISSIEEEIKREFSAPFGTGDMALLKAALLYSEERCVIIFTAHHTIADGRSLAHFIHDLLETLAGKNLPELALLPSLEDLCSVNEESVGNIKVPHFTEEPVPYTERSLAKLQILRQRLSPELSVRIRQRAKQENTTVHGALSAAFALALYQSSSWCDRPVRICTPIDARKYSASDYGLSFLALFPTYSYEASNTDDFWNIARAVTEDLNLYREKHGMVELINLVGPTMKNNGLNGMIQFDREICAPDILISNLGVLPFSQNFGELTLESLWGPNVLIGTQDEQTIGVATINGAIHLIHTSYNSTPDFLEEAKNILTSATDIMHLN</sequence>
<evidence type="ECO:0000256" key="5">
    <source>
        <dbReference type="ARBA" id="ARBA00012866"/>
    </source>
</evidence>
<dbReference type="EC" id="2.3.1.282" evidence="5"/>
<evidence type="ECO:0000313" key="14">
    <source>
        <dbReference type="EMBL" id="QGY32440.1"/>
    </source>
</evidence>
<evidence type="ECO:0000256" key="1">
    <source>
        <dbReference type="ARBA" id="ARBA00000026"/>
    </source>
</evidence>
<accession>A0A6B9GAR3</accession>
<gene>
    <name evidence="14" type="ORF">CUN67_26055</name>
</gene>
<dbReference type="Pfam" id="PF16911">
    <property type="entry name" value="PapA_C"/>
    <property type="match status" value="1"/>
</dbReference>
<evidence type="ECO:0000256" key="4">
    <source>
        <dbReference type="ARBA" id="ARBA00006558"/>
    </source>
</evidence>
<comment type="catalytic activity">
    <reaction evidence="1">
        <text>2 a mycocerosyl-[mycocerosic acid synthase] + a phthiocerol = a dimycocerosyl phthiocerol + 2 holo-[mycocerosic acid synthase].</text>
        <dbReference type="EC" id="2.3.1.282"/>
    </reaction>
</comment>
<dbReference type="Proteomes" id="UP000502005">
    <property type="component" value="Plasmid pNE1B"/>
</dbReference>
<keyword evidence="14" id="KW-0614">Plasmid</keyword>
<dbReference type="PANTHER" id="PTHR28037">
    <property type="entry name" value="ALCOHOL O-ACETYLTRANSFERASE 1-RELATED"/>
    <property type="match status" value="1"/>
</dbReference>
<reference evidence="14 15" key="1">
    <citation type="submission" date="2017-11" db="EMBL/GenBank/DDBJ databases">
        <title>Genome sequence of Pantoea cypripedii NE1.</title>
        <authorList>
            <person name="Nascimento F.X."/>
        </authorList>
    </citation>
    <scope>NUCLEOTIDE SEQUENCE [LARGE SCALE GENOMIC DNA]</scope>
    <source>
        <strain evidence="14 15">NE1</strain>
        <plasmid evidence="15">pne1b</plasmid>
    </source>
</reference>
<dbReference type="Gene3D" id="3.30.559.10">
    <property type="entry name" value="Chloramphenicol acetyltransferase-like domain"/>
    <property type="match status" value="1"/>
</dbReference>
<dbReference type="SUPFAM" id="SSF52777">
    <property type="entry name" value="CoA-dependent acyltransferases"/>
    <property type="match status" value="2"/>
</dbReference>
<dbReference type="InterPro" id="IPR031641">
    <property type="entry name" value="PapA_C"/>
</dbReference>
<name>A0A6B9GAR3_PANCY</name>
<evidence type="ECO:0000256" key="7">
    <source>
        <dbReference type="ARBA" id="ARBA00022679"/>
    </source>
</evidence>
<dbReference type="InterPro" id="IPR052058">
    <property type="entry name" value="Alcohol_O-acetyltransferase"/>
</dbReference>
<dbReference type="AlphaFoldDB" id="A0A6B9GAR3"/>
<comment type="catalytic activity">
    <reaction evidence="2">
        <text>2 a mycocerosyl-[mycocerosic acid synthase] + a phenolphthiocerol = a dimycocerosyl phenolphthiocerol + 2 holo-[mycocerosic acid synthase].</text>
        <dbReference type="EC" id="2.3.1.282"/>
    </reaction>
</comment>
<dbReference type="GO" id="GO:0016746">
    <property type="term" value="F:acyltransferase activity"/>
    <property type="evidence" value="ECO:0007669"/>
    <property type="project" value="UniProtKB-KW"/>
</dbReference>
<dbReference type="PANTHER" id="PTHR28037:SF1">
    <property type="entry name" value="ALCOHOL O-ACETYLTRANSFERASE 1-RELATED"/>
    <property type="match status" value="1"/>
</dbReference>
<evidence type="ECO:0000256" key="3">
    <source>
        <dbReference type="ARBA" id="ARBA00001907"/>
    </source>
</evidence>
<proteinExistence type="inferred from homology"/>
<dbReference type="InterPro" id="IPR001242">
    <property type="entry name" value="Condensation_dom"/>
</dbReference>
<evidence type="ECO:0000313" key="15">
    <source>
        <dbReference type="Proteomes" id="UP000502005"/>
    </source>
</evidence>
<comment type="similarity">
    <text evidence="4">Belongs to the acyltransferase PapA5 family.</text>
</comment>
<evidence type="ECO:0000256" key="8">
    <source>
        <dbReference type="ARBA" id="ARBA00023315"/>
    </source>
</evidence>